<gene>
    <name evidence="6" type="ordered locus">BN6_56770</name>
</gene>
<dbReference type="PANTHER" id="PTHR48083">
    <property type="entry name" value="MEDIUM-CHAIN SPECIFIC ACYL-COA DEHYDROGENASE, MITOCHONDRIAL-RELATED"/>
    <property type="match status" value="1"/>
</dbReference>
<sequence>MDLTPDPLFRRLAGTVRARLAAAEDAAEARAALRGIEAPAFEAPVGAGGFDLGLACGVVVCSELGRRALPDVHSGPSMALDAMASSGTAEAAEAATALAAGDTAVHLAGFDLLGAPAERSLHAVPDGGALRLSGTVSLPGNWIPGAHLLVPQRTGAGVRLVLLPEDRVRDRTRPAPGGRLVELTGLVAAEAEQIGDLGDGTPSPDPDGVLGRARVRAGAYLYGLALGAQDLAVRHAGSRQQFGAPIVTRQAVAFPLARQRIALGATRLALLEAAWHADADEPFSDLAVEALALAAETATRVVRTALQIHGARGMSLGEPVHAHYLLLPAAVRALGAVSVLWREAGRRRLAAVRVRVPAP</sequence>
<dbReference type="AlphaFoldDB" id="K0K3N6"/>
<dbReference type="KEGG" id="sesp:BN6_56770"/>
<evidence type="ECO:0000256" key="2">
    <source>
        <dbReference type="ARBA" id="ARBA00022630"/>
    </source>
</evidence>
<name>K0K3N6_SACES</name>
<dbReference type="InterPro" id="IPR009075">
    <property type="entry name" value="AcylCo_DH/oxidase_C"/>
</dbReference>
<dbReference type="SUPFAM" id="SSF47203">
    <property type="entry name" value="Acyl-CoA dehydrogenase C-terminal domain-like"/>
    <property type="match status" value="1"/>
</dbReference>
<accession>K0K3N6</accession>
<evidence type="ECO:0000259" key="5">
    <source>
        <dbReference type="Pfam" id="PF00441"/>
    </source>
</evidence>
<evidence type="ECO:0000313" key="6">
    <source>
        <dbReference type="EMBL" id="CCH32936.1"/>
    </source>
</evidence>
<proteinExistence type="inferred from homology"/>
<dbReference type="BioCyc" id="SESP1179773:BN6_RS27360-MONOMER"/>
<dbReference type="PANTHER" id="PTHR48083:SF2">
    <property type="entry name" value="MEDIUM-CHAIN SPECIFIC ACYL-COA DEHYDROGENASE, MITOCHONDRIAL"/>
    <property type="match status" value="1"/>
</dbReference>
<dbReference type="SUPFAM" id="SSF56645">
    <property type="entry name" value="Acyl-CoA dehydrogenase NM domain-like"/>
    <property type="match status" value="1"/>
</dbReference>
<dbReference type="eggNOG" id="COG1960">
    <property type="taxonomic scope" value="Bacteria"/>
</dbReference>
<dbReference type="Pfam" id="PF00441">
    <property type="entry name" value="Acyl-CoA_dh_1"/>
    <property type="match status" value="1"/>
</dbReference>
<evidence type="ECO:0000256" key="3">
    <source>
        <dbReference type="ARBA" id="ARBA00022827"/>
    </source>
</evidence>
<keyword evidence="3" id="KW-0274">FAD</keyword>
<keyword evidence="7" id="KW-1185">Reference proteome</keyword>
<dbReference type="GO" id="GO:0003995">
    <property type="term" value="F:acyl-CoA dehydrogenase activity"/>
    <property type="evidence" value="ECO:0007669"/>
    <property type="project" value="TreeGrafter"/>
</dbReference>
<organism evidence="6 7">
    <name type="scientific">Saccharothrix espanaensis (strain ATCC 51144 / DSM 44229 / JCM 9112 / NBRC 15066 / NRRL 15764)</name>
    <dbReference type="NCBI Taxonomy" id="1179773"/>
    <lineage>
        <taxon>Bacteria</taxon>
        <taxon>Bacillati</taxon>
        <taxon>Actinomycetota</taxon>
        <taxon>Actinomycetes</taxon>
        <taxon>Pseudonocardiales</taxon>
        <taxon>Pseudonocardiaceae</taxon>
        <taxon>Saccharothrix</taxon>
    </lineage>
</organism>
<reference evidence="6 7" key="1">
    <citation type="journal article" date="2012" name="BMC Genomics">
        <title>Complete genome sequence of Saccharothrix espanaensis DSM 44229T and comparison to the other completely sequenced Pseudonocardiaceae.</title>
        <authorList>
            <person name="Strobel T."/>
            <person name="Al-Dilaimi A."/>
            <person name="Blom J."/>
            <person name="Gessner A."/>
            <person name="Kalinowski J."/>
            <person name="Luzhetska M."/>
            <person name="Puhler A."/>
            <person name="Szczepanowski R."/>
            <person name="Bechthold A."/>
            <person name="Ruckert C."/>
        </authorList>
    </citation>
    <scope>NUCLEOTIDE SEQUENCE [LARGE SCALE GENOMIC DNA]</scope>
    <source>
        <strain evidence="7">ATCC 51144 / DSM 44229 / JCM 9112 / NBRC 15066 / NRRL 15764</strain>
    </source>
</reference>
<dbReference type="OrthoDB" id="4319499at2"/>
<evidence type="ECO:0000256" key="1">
    <source>
        <dbReference type="ARBA" id="ARBA00009347"/>
    </source>
</evidence>
<evidence type="ECO:0000256" key="4">
    <source>
        <dbReference type="ARBA" id="ARBA00023002"/>
    </source>
</evidence>
<dbReference type="InterPro" id="IPR036250">
    <property type="entry name" value="AcylCo_DH-like_C"/>
</dbReference>
<dbReference type="GO" id="GO:0033539">
    <property type="term" value="P:fatty acid beta-oxidation using acyl-CoA dehydrogenase"/>
    <property type="evidence" value="ECO:0007669"/>
    <property type="project" value="TreeGrafter"/>
</dbReference>
<dbReference type="Gene3D" id="1.20.140.10">
    <property type="entry name" value="Butyryl-CoA Dehydrogenase, subunit A, domain 3"/>
    <property type="match status" value="1"/>
</dbReference>
<feature type="domain" description="Acyl-CoA dehydrogenase/oxidase C-terminal" evidence="5">
    <location>
        <begin position="210"/>
        <end position="329"/>
    </location>
</feature>
<keyword evidence="4 6" id="KW-0560">Oxidoreductase</keyword>
<evidence type="ECO:0000313" key="7">
    <source>
        <dbReference type="Proteomes" id="UP000006281"/>
    </source>
</evidence>
<keyword evidence="2" id="KW-0285">Flavoprotein</keyword>
<dbReference type="RefSeq" id="WP_015103048.1">
    <property type="nucleotide sequence ID" value="NC_019673.1"/>
</dbReference>
<dbReference type="HOGENOM" id="CLU_042774_0_0_11"/>
<comment type="similarity">
    <text evidence="1">Belongs to the acyl-CoA dehydrogenase family.</text>
</comment>
<dbReference type="EMBL" id="HE804045">
    <property type="protein sequence ID" value="CCH32936.1"/>
    <property type="molecule type" value="Genomic_DNA"/>
</dbReference>
<protein>
    <submittedName>
        <fullName evidence="6">Acyl-CoA dehydrogenase domain protein</fullName>
        <ecNumber evidence="6">1.3.99.-</ecNumber>
    </submittedName>
</protein>
<dbReference type="PATRIC" id="fig|1179773.3.peg.5717"/>
<dbReference type="Proteomes" id="UP000006281">
    <property type="component" value="Chromosome"/>
</dbReference>
<dbReference type="STRING" id="1179773.BN6_56770"/>
<dbReference type="GO" id="GO:0005737">
    <property type="term" value="C:cytoplasm"/>
    <property type="evidence" value="ECO:0007669"/>
    <property type="project" value="TreeGrafter"/>
</dbReference>
<dbReference type="EC" id="1.3.99.-" evidence="6"/>
<dbReference type="InterPro" id="IPR009100">
    <property type="entry name" value="AcylCoA_DH/oxidase_NM_dom_sf"/>
</dbReference>
<dbReference type="InterPro" id="IPR050741">
    <property type="entry name" value="Acyl-CoA_dehydrogenase"/>
</dbReference>